<keyword evidence="2" id="KW-1185">Reference proteome</keyword>
<gene>
    <name evidence="1" type="ORF">E2C01_077822</name>
</gene>
<sequence>MSSLRYNNVELQAPIFHRDPLAPSAFSFATASISSGDARSWPDCPSSLPPAPPPPAWWGVDRGQEAHLMN</sequence>
<reference evidence="1 2" key="1">
    <citation type="submission" date="2019-05" db="EMBL/GenBank/DDBJ databases">
        <title>Another draft genome of Portunus trituberculatus and its Hox gene families provides insights of decapod evolution.</title>
        <authorList>
            <person name="Jeong J.-H."/>
            <person name="Song I."/>
            <person name="Kim S."/>
            <person name="Choi T."/>
            <person name="Kim D."/>
            <person name="Ryu S."/>
            <person name="Kim W."/>
        </authorList>
    </citation>
    <scope>NUCLEOTIDE SEQUENCE [LARGE SCALE GENOMIC DNA]</scope>
    <source>
        <tissue evidence="1">Muscle</tissue>
    </source>
</reference>
<proteinExistence type="predicted"/>
<evidence type="ECO:0000313" key="2">
    <source>
        <dbReference type="Proteomes" id="UP000324222"/>
    </source>
</evidence>
<dbReference type="EMBL" id="VSRR010061609">
    <property type="protein sequence ID" value="MPC83129.1"/>
    <property type="molecule type" value="Genomic_DNA"/>
</dbReference>
<dbReference type="Proteomes" id="UP000324222">
    <property type="component" value="Unassembled WGS sequence"/>
</dbReference>
<comment type="caution">
    <text evidence="1">The sequence shown here is derived from an EMBL/GenBank/DDBJ whole genome shotgun (WGS) entry which is preliminary data.</text>
</comment>
<evidence type="ECO:0000313" key="1">
    <source>
        <dbReference type="EMBL" id="MPC83129.1"/>
    </source>
</evidence>
<accession>A0A5B7IMC6</accession>
<organism evidence="1 2">
    <name type="scientific">Portunus trituberculatus</name>
    <name type="common">Swimming crab</name>
    <name type="synonym">Neptunus trituberculatus</name>
    <dbReference type="NCBI Taxonomy" id="210409"/>
    <lineage>
        <taxon>Eukaryota</taxon>
        <taxon>Metazoa</taxon>
        <taxon>Ecdysozoa</taxon>
        <taxon>Arthropoda</taxon>
        <taxon>Crustacea</taxon>
        <taxon>Multicrustacea</taxon>
        <taxon>Malacostraca</taxon>
        <taxon>Eumalacostraca</taxon>
        <taxon>Eucarida</taxon>
        <taxon>Decapoda</taxon>
        <taxon>Pleocyemata</taxon>
        <taxon>Brachyura</taxon>
        <taxon>Eubrachyura</taxon>
        <taxon>Portunoidea</taxon>
        <taxon>Portunidae</taxon>
        <taxon>Portuninae</taxon>
        <taxon>Portunus</taxon>
    </lineage>
</organism>
<protein>
    <submittedName>
        <fullName evidence="1">Uncharacterized protein</fullName>
    </submittedName>
</protein>
<dbReference type="AlphaFoldDB" id="A0A5B7IMC6"/>
<name>A0A5B7IMC6_PORTR</name>